<evidence type="ECO:0000256" key="1">
    <source>
        <dbReference type="SAM" id="MobiDB-lite"/>
    </source>
</evidence>
<dbReference type="AlphaFoldDB" id="A0AAV4BBX8"/>
<proteinExistence type="predicted"/>
<evidence type="ECO:0000313" key="3">
    <source>
        <dbReference type="Proteomes" id="UP000735302"/>
    </source>
</evidence>
<keyword evidence="3" id="KW-1185">Reference proteome</keyword>
<dbReference type="Proteomes" id="UP000735302">
    <property type="component" value="Unassembled WGS sequence"/>
</dbReference>
<dbReference type="EMBL" id="BLXT01004656">
    <property type="protein sequence ID" value="GFO16318.1"/>
    <property type="molecule type" value="Genomic_DNA"/>
</dbReference>
<accession>A0AAV4BBX8</accession>
<gene>
    <name evidence="2" type="ORF">PoB_004282300</name>
</gene>
<evidence type="ECO:0000313" key="2">
    <source>
        <dbReference type="EMBL" id="GFO16318.1"/>
    </source>
</evidence>
<organism evidence="2 3">
    <name type="scientific">Plakobranchus ocellatus</name>
    <dbReference type="NCBI Taxonomy" id="259542"/>
    <lineage>
        <taxon>Eukaryota</taxon>
        <taxon>Metazoa</taxon>
        <taxon>Spiralia</taxon>
        <taxon>Lophotrochozoa</taxon>
        <taxon>Mollusca</taxon>
        <taxon>Gastropoda</taxon>
        <taxon>Heterobranchia</taxon>
        <taxon>Euthyneura</taxon>
        <taxon>Panpulmonata</taxon>
        <taxon>Sacoglossa</taxon>
        <taxon>Placobranchoidea</taxon>
        <taxon>Plakobranchidae</taxon>
        <taxon>Plakobranchus</taxon>
    </lineage>
</organism>
<feature type="region of interest" description="Disordered" evidence="1">
    <location>
        <begin position="238"/>
        <end position="262"/>
    </location>
</feature>
<protein>
    <submittedName>
        <fullName evidence="2">Uncharacterized protein</fullName>
    </submittedName>
</protein>
<sequence length="539" mass="60526">MGYKRDPINCEKLWLDFAVRLLSREAVGKGKGQETVWSQKYKPSWWDDTVNHPWKNPTANPKDAKEVLLEKYEALENHLRSENRFPVELEEESKLWREGKYRELFLLTSLTSLLGKVTNVHLAVEDACSKVDELKATVNQSVLVNIQNCLMASLNKTKQMSLKTTQKGKNADSDTQLKARKRNNDCSYKENIEWPPLKSRKLDCQHATQLTSKSNTSQVSEKSDLQPEDILTFAQRLMAKRKSQSSPQKSKSPKQILPKPFPVVPKCIPPPHTSTYAQHSSLPVCTITLTPEQLRSIWPQSFASETAHQEIPNQSKIHANTDSLIVTPKLSNTQLRDCVYEVEKEPANNFVTLEKTKSNYVTNSLCSNSAAENPSENAHLVEETMSPNPSMIFETEPTLASESEAAIGNSNLCLLPSFDEEFDPSLFDNIEEIEELCDEILSGSKSSDHSDLMHMTSSQNNTCHSVAIADDTIHDDSPGKISARVLSSSPDVGYCSDGSPLPNHQEQEKNEFCTLWPQDGDFLLDKFLFDADDFSSSAQ</sequence>
<feature type="compositionally biased region" description="Low complexity" evidence="1">
    <location>
        <begin position="244"/>
        <end position="258"/>
    </location>
</feature>
<name>A0AAV4BBX8_9GAST</name>
<feature type="region of interest" description="Disordered" evidence="1">
    <location>
        <begin position="161"/>
        <end position="182"/>
    </location>
</feature>
<feature type="compositionally biased region" description="Basic and acidic residues" evidence="1">
    <location>
        <begin position="169"/>
        <end position="182"/>
    </location>
</feature>
<comment type="caution">
    <text evidence="2">The sequence shown here is derived from an EMBL/GenBank/DDBJ whole genome shotgun (WGS) entry which is preliminary data.</text>
</comment>
<reference evidence="2 3" key="1">
    <citation type="journal article" date="2021" name="Elife">
        <title>Chloroplast acquisition without the gene transfer in kleptoplastic sea slugs, Plakobranchus ocellatus.</title>
        <authorList>
            <person name="Maeda T."/>
            <person name="Takahashi S."/>
            <person name="Yoshida T."/>
            <person name="Shimamura S."/>
            <person name="Takaki Y."/>
            <person name="Nagai Y."/>
            <person name="Toyoda A."/>
            <person name="Suzuki Y."/>
            <person name="Arimoto A."/>
            <person name="Ishii H."/>
            <person name="Satoh N."/>
            <person name="Nishiyama T."/>
            <person name="Hasebe M."/>
            <person name="Maruyama T."/>
            <person name="Minagawa J."/>
            <person name="Obokata J."/>
            <person name="Shigenobu S."/>
        </authorList>
    </citation>
    <scope>NUCLEOTIDE SEQUENCE [LARGE SCALE GENOMIC DNA]</scope>
</reference>